<evidence type="ECO:0000313" key="5">
    <source>
        <dbReference type="Proteomes" id="UP000290289"/>
    </source>
</evidence>
<dbReference type="InterPro" id="IPR036890">
    <property type="entry name" value="HATPase_C_sf"/>
</dbReference>
<feature type="domain" description="DNA mismatch repair protein Mlh1 C-terminal" evidence="3">
    <location>
        <begin position="245"/>
        <end position="284"/>
    </location>
</feature>
<sequence>MVNHVDTVRINQTSQHSRQRIRRHRNSQFLHTNECINGRIQHPISTKNLDQKPTNETKNGTVVLKTIRKCIKEAGNRSEHPVAEQQVNEGAEGLRVVVQAKGAAGPIKEAEGGNGVGLEGEEDGVEVVGLGEALASMTYVAQVTVTTITKGQLHGYSGGTCYEIENLFYNMTARRKMLQNSADGYSKIVDLLSRFAIHHMNVGFSRRKHGAARVDVNSASMTSLIDAIRSVYMGCQLLSLMKVDASELMYQQVLRRFAYFNAIQISEPAPLKELIVLALKEGEDPECRDDIVMTENEIEHELVAEAESAWALREWSIQHVLFPSMRFFFKPPNSMATNGAFVRVASLEKLYRTFERC</sequence>
<protein>
    <recommendedName>
        <fullName evidence="3">DNA mismatch repair protein Mlh1 C-terminal domain-containing protein</fullName>
    </recommendedName>
</protein>
<dbReference type="STRING" id="3750.A0A498I296"/>
<evidence type="ECO:0000256" key="2">
    <source>
        <dbReference type="SAM" id="MobiDB-lite"/>
    </source>
</evidence>
<dbReference type="Gene3D" id="3.30.565.10">
    <property type="entry name" value="Histidine kinase-like ATPase, C-terminal domain"/>
    <property type="match status" value="1"/>
</dbReference>
<dbReference type="GO" id="GO:0016887">
    <property type="term" value="F:ATP hydrolysis activity"/>
    <property type="evidence" value="ECO:0007669"/>
    <property type="project" value="InterPro"/>
</dbReference>
<dbReference type="PANTHER" id="PTHR10073:SF12">
    <property type="entry name" value="DNA MISMATCH REPAIR PROTEIN MLH1"/>
    <property type="match status" value="1"/>
</dbReference>
<evidence type="ECO:0000313" key="4">
    <source>
        <dbReference type="EMBL" id="RXH76362.1"/>
    </source>
</evidence>
<dbReference type="InterPro" id="IPR032189">
    <property type="entry name" value="Mlh1_C"/>
</dbReference>
<dbReference type="Pfam" id="PF16413">
    <property type="entry name" value="Mlh1_C"/>
    <property type="match status" value="2"/>
</dbReference>
<feature type="domain" description="DNA mismatch repair protein Mlh1 C-terminal" evidence="3">
    <location>
        <begin position="295"/>
        <end position="357"/>
    </location>
</feature>
<dbReference type="InterPro" id="IPR038973">
    <property type="entry name" value="MutL/Mlh/Pms-like"/>
</dbReference>
<dbReference type="AlphaFoldDB" id="A0A498I296"/>
<dbReference type="EMBL" id="RDQH01000340">
    <property type="protein sequence ID" value="RXH76362.1"/>
    <property type="molecule type" value="Genomic_DNA"/>
</dbReference>
<comment type="similarity">
    <text evidence="1">Belongs to the DNA mismatch repair MutL/HexB family.</text>
</comment>
<gene>
    <name evidence="4" type="ORF">DVH24_019250</name>
</gene>
<keyword evidence="5" id="KW-1185">Reference proteome</keyword>
<reference evidence="4 5" key="1">
    <citation type="submission" date="2018-10" db="EMBL/GenBank/DDBJ databases">
        <title>A high-quality apple genome assembly.</title>
        <authorList>
            <person name="Hu J."/>
        </authorList>
    </citation>
    <scope>NUCLEOTIDE SEQUENCE [LARGE SCALE GENOMIC DNA]</scope>
    <source>
        <strain evidence="5">cv. HFTH1</strain>
        <tissue evidence="4">Young leaf</tissue>
    </source>
</reference>
<accession>A0A498I296</accession>
<dbReference type="PANTHER" id="PTHR10073">
    <property type="entry name" value="DNA MISMATCH REPAIR PROTEIN MLH, PMS, MUTL"/>
    <property type="match status" value="1"/>
</dbReference>
<comment type="caution">
    <text evidence="4">The sequence shown here is derived from an EMBL/GenBank/DDBJ whole genome shotgun (WGS) entry which is preliminary data.</text>
</comment>
<dbReference type="SUPFAM" id="SSF55874">
    <property type="entry name" value="ATPase domain of HSP90 chaperone/DNA topoisomerase II/histidine kinase"/>
    <property type="match status" value="1"/>
</dbReference>
<feature type="region of interest" description="Disordered" evidence="2">
    <location>
        <begin position="1"/>
        <end position="22"/>
    </location>
</feature>
<dbReference type="Proteomes" id="UP000290289">
    <property type="component" value="Chromosome 14"/>
</dbReference>
<evidence type="ECO:0000256" key="1">
    <source>
        <dbReference type="ARBA" id="ARBA00006082"/>
    </source>
</evidence>
<evidence type="ECO:0000259" key="3">
    <source>
        <dbReference type="Pfam" id="PF16413"/>
    </source>
</evidence>
<name>A0A498I296_MALDO</name>
<organism evidence="4 5">
    <name type="scientific">Malus domestica</name>
    <name type="common">Apple</name>
    <name type="synonym">Pyrus malus</name>
    <dbReference type="NCBI Taxonomy" id="3750"/>
    <lineage>
        <taxon>Eukaryota</taxon>
        <taxon>Viridiplantae</taxon>
        <taxon>Streptophyta</taxon>
        <taxon>Embryophyta</taxon>
        <taxon>Tracheophyta</taxon>
        <taxon>Spermatophyta</taxon>
        <taxon>Magnoliopsida</taxon>
        <taxon>eudicotyledons</taxon>
        <taxon>Gunneridae</taxon>
        <taxon>Pentapetalae</taxon>
        <taxon>rosids</taxon>
        <taxon>fabids</taxon>
        <taxon>Rosales</taxon>
        <taxon>Rosaceae</taxon>
        <taxon>Amygdaloideae</taxon>
        <taxon>Maleae</taxon>
        <taxon>Malus</taxon>
    </lineage>
</organism>
<dbReference type="GO" id="GO:0006298">
    <property type="term" value="P:mismatch repair"/>
    <property type="evidence" value="ECO:0007669"/>
    <property type="project" value="InterPro"/>
</dbReference>
<proteinExistence type="inferred from homology"/>
<dbReference type="GO" id="GO:0140664">
    <property type="term" value="F:ATP-dependent DNA damage sensor activity"/>
    <property type="evidence" value="ECO:0007669"/>
    <property type="project" value="InterPro"/>
</dbReference>
<dbReference type="GO" id="GO:0032389">
    <property type="term" value="C:MutLalpha complex"/>
    <property type="evidence" value="ECO:0007669"/>
    <property type="project" value="TreeGrafter"/>
</dbReference>